<protein>
    <recommendedName>
        <fullName evidence="3">VWFA domain-containing protein</fullName>
    </recommendedName>
</protein>
<dbReference type="PANTHER" id="PTHR10579:SF43">
    <property type="entry name" value="ZINC FINGER (C3HC4-TYPE RING FINGER) FAMILY PROTEIN"/>
    <property type="match status" value="1"/>
</dbReference>
<gene>
    <name evidence="4" type="ORF">HK103_002995</name>
</gene>
<dbReference type="InterPro" id="IPR051266">
    <property type="entry name" value="CLCR"/>
</dbReference>
<name>A0AAD5Y4W6_9FUNG</name>
<accession>A0AAD5Y4W6</accession>
<dbReference type="Gene3D" id="3.40.50.410">
    <property type="entry name" value="von Willebrand factor, type A domain"/>
    <property type="match status" value="1"/>
</dbReference>
<evidence type="ECO:0000313" key="4">
    <source>
        <dbReference type="EMBL" id="KAJ3259108.1"/>
    </source>
</evidence>
<feature type="domain" description="VWFA" evidence="3">
    <location>
        <begin position="184"/>
        <end position="368"/>
    </location>
</feature>
<sequence>MTKVKSSRLSEKRLSELKGDGLTTQTTATKRGSSLSSFASFRMSQKKTEEQAPRPELIFSEDSHICSLCLDDLPENYSLLSQASDPVKKLPCCNQLIHSECYNEYRAHGFSVCHLCRQPLILSSRFDNEEPTDTRDAISVTIEDPMAVSLVAEKNKVGDYNVVTTVKAPSFAEGNDLNDRYGIDLVLVVDVSGSMAGTKINMVVQSIKYLIQEELLSQDRIALVIFNGSAQTIVNFTRISNENKVELVDAVSKALVASGGTNIMDGVKSAINLLKARSHKNQLASILLLSDGCDNYNTPPNDIVREAADMGIAIQSFGYGTDHDSKYMERISKLSCNGGFQYVEKPSQIVPIFAGAISGLASLIAENVQVEISVPRDSSFILDSAYCGSYKVEKKSSCLLTINLLSLLEAETRLITFKVENRNNDDLTGKLLVKVTYTIPGTVRTETVQDYLETVVAFNLQYHEIRCESIMTKAVEKALNFGDLSNFEDARKTLEEAKMEIEKVKTSLVEKQLTVNLSALDDYIVEIGKLMPRFKDQHQYSVGGRSATTEVVGNYQQQRMLNTAGAFEGSNMARYTNVASKKSSTRYKLFSK</sequence>
<dbReference type="Pfam" id="PF00092">
    <property type="entry name" value="VWA"/>
    <property type="match status" value="1"/>
</dbReference>
<evidence type="ECO:0000259" key="3">
    <source>
        <dbReference type="PROSITE" id="PS50234"/>
    </source>
</evidence>
<keyword evidence="5" id="KW-1185">Reference proteome</keyword>
<evidence type="ECO:0000313" key="5">
    <source>
        <dbReference type="Proteomes" id="UP001210925"/>
    </source>
</evidence>
<dbReference type="SUPFAM" id="SSF57850">
    <property type="entry name" value="RING/U-box"/>
    <property type="match status" value="1"/>
</dbReference>
<evidence type="ECO:0000256" key="2">
    <source>
        <dbReference type="SAM" id="MobiDB-lite"/>
    </source>
</evidence>
<keyword evidence="1" id="KW-0175">Coiled coil</keyword>
<dbReference type="InterPro" id="IPR002035">
    <property type="entry name" value="VWF_A"/>
</dbReference>
<reference evidence="4" key="1">
    <citation type="submission" date="2020-05" db="EMBL/GenBank/DDBJ databases">
        <title>Phylogenomic resolution of chytrid fungi.</title>
        <authorList>
            <person name="Stajich J.E."/>
            <person name="Amses K."/>
            <person name="Simmons R."/>
            <person name="Seto K."/>
            <person name="Myers J."/>
            <person name="Bonds A."/>
            <person name="Quandt C.A."/>
            <person name="Barry K."/>
            <person name="Liu P."/>
            <person name="Grigoriev I."/>
            <person name="Longcore J.E."/>
            <person name="James T.Y."/>
        </authorList>
    </citation>
    <scope>NUCLEOTIDE SEQUENCE</scope>
    <source>
        <strain evidence="4">PLAUS21</strain>
    </source>
</reference>
<feature type="region of interest" description="Disordered" evidence="2">
    <location>
        <begin position="1"/>
        <end position="36"/>
    </location>
</feature>
<evidence type="ECO:0000256" key="1">
    <source>
        <dbReference type="SAM" id="Coils"/>
    </source>
</evidence>
<dbReference type="SUPFAM" id="SSF53300">
    <property type="entry name" value="vWA-like"/>
    <property type="match status" value="1"/>
</dbReference>
<feature type="coiled-coil region" evidence="1">
    <location>
        <begin position="484"/>
        <end position="514"/>
    </location>
</feature>
<comment type="caution">
    <text evidence="4">The sequence shown here is derived from an EMBL/GenBank/DDBJ whole genome shotgun (WGS) entry which is preliminary data.</text>
</comment>
<dbReference type="Proteomes" id="UP001210925">
    <property type="component" value="Unassembled WGS sequence"/>
</dbReference>
<dbReference type="SMART" id="SM00327">
    <property type="entry name" value="VWA"/>
    <property type="match status" value="1"/>
</dbReference>
<dbReference type="EMBL" id="JADGKB010000021">
    <property type="protein sequence ID" value="KAJ3259108.1"/>
    <property type="molecule type" value="Genomic_DNA"/>
</dbReference>
<dbReference type="InterPro" id="IPR036465">
    <property type="entry name" value="vWFA_dom_sf"/>
</dbReference>
<organism evidence="4 5">
    <name type="scientific">Boothiomyces macroporosus</name>
    <dbReference type="NCBI Taxonomy" id="261099"/>
    <lineage>
        <taxon>Eukaryota</taxon>
        <taxon>Fungi</taxon>
        <taxon>Fungi incertae sedis</taxon>
        <taxon>Chytridiomycota</taxon>
        <taxon>Chytridiomycota incertae sedis</taxon>
        <taxon>Chytridiomycetes</taxon>
        <taxon>Rhizophydiales</taxon>
        <taxon>Terramycetaceae</taxon>
        <taxon>Boothiomyces</taxon>
    </lineage>
</organism>
<dbReference type="AlphaFoldDB" id="A0AAD5Y4W6"/>
<dbReference type="PROSITE" id="PS50234">
    <property type="entry name" value="VWFA"/>
    <property type="match status" value="1"/>
</dbReference>
<proteinExistence type="predicted"/>
<feature type="compositionally biased region" description="Polar residues" evidence="2">
    <location>
        <begin position="22"/>
        <end position="32"/>
    </location>
</feature>
<feature type="compositionally biased region" description="Basic and acidic residues" evidence="2">
    <location>
        <begin position="8"/>
        <end position="19"/>
    </location>
</feature>
<dbReference type="PANTHER" id="PTHR10579">
    <property type="entry name" value="CALCIUM-ACTIVATED CHLORIDE CHANNEL REGULATOR"/>
    <property type="match status" value="1"/>
</dbReference>